<dbReference type="EMBL" id="SIDB01000001">
    <property type="protein sequence ID" value="KAI3438563.1"/>
    <property type="molecule type" value="Genomic_DNA"/>
</dbReference>
<feature type="compositionally biased region" description="Low complexity" evidence="1">
    <location>
        <begin position="1"/>
        <end position="19"/>
    </location>
</feature>
<reference evidence="2" key="2">
    <citation type="submission" date="2020-11" db="EMBL/GenBank/DDBJ databases">
        <authorList>
            <person name="Cecchin M."/>
            <person name="Marcolungo L."/>
            <person name="Rossato M."/>
            <person name="Girolomoni L."/>
            <person name="Cosentino E."/>
            <person name="Cuine S."/>
            <person name="Li-Beisson Y."/>
            <person name="Delledonne M."/>
            <person name="Ballottari M."/>
        </authorList>
    </citation>
    <scope>NUCLEOTIDE SEQUENCE</scope>
    <source>
        <strain evidence="2">211/11P</strain>
        <tissue evidence="2">Whole cell</tissue>
    </source>
</reference>
<proteinExistence type="predicted"/>
<dbReference type="OrthoDB" id="527344at2759"/>
<dbReference type="GO" id="GO:0042781">
    <property type="term" value="F:3'-tRNA processing endoribonuclease activity"/>
    <property type="evidence" value="ECO:0007669"/>
    <property type="project" value="TreeGrafter"/>
</dbReference>
<evidence type="ECO:0000256" key="1">
    <source>
        <dbReference type="SAM" id="MobiDB-lite"/>
    </source>
</evidence>
<accession>A0A9D4Z1Q1</accession>
<dbReference type="InterPro" id="IPR036866">
    <property type="entry name" value="RibonucZ/Hydroxyglut_hydro"/>
</dbReference>
<dbReference type="PANTHER" id="PTHR46018">
    <property type="entry name" value="ZINC PHOSPHODIESTERASE ELAC PROTEIN 1"/>
    <property type="match status" value="1"/>
</dbReference>
<sequence>MQELSWQRSSSSSSGKASSPPRLEGRFSYKMIKAQPLEVLLNELRCRRMPTWGRKDQIASRLYTVFTEDGRALNKEESALADAELGLNDEQGGEGGTSSGDEEGGGSSTEMASSVQLQRNPLLALQGSVSGQFLTEHNQERLMSNVANLQVSFLWGATAPNGIKHTTTCVVRTVKSVWLFECGEDTQRHLSRSSTIAWVKLERIFVSSLASDNIMGLPGMLCTISASREKGHENADTPVHVYGPQGLADFINTMLSVSRTYLEMPVVIHEFVTTAVPPEELDVAVPINPRSRLYLTRLPPDQLNPEGYYDAELRTLLARHTRKRSNSGIDLRAGVLPLPLPEPGDPGRTGVKVADMTWSLRMDHEWVVRVAPLRNRQPAFGFLLQEADRTGRLYVDRAVEMGVQPGPDFTTLKEGRSVETPDGNTVHSSDVLGPSRRGRRLAVIGSCLDSQPFATAMASGAAWGASPDVPQPPCDVVVHSMTYPAGTPPQGADAGAAPPCGAAAMAGATAALLGAKDLVLWQQSTAFMASPQAADPDFPAALTAEAKAALGSGNVSLAGCYWCYQPEREEEAMPEWATGGGPGSTPQ</sequence>
<protein>
    <submittedName>
        <fullName evidence="2">Uncharacterized protein</fullName>
    </submittedName>
</protein>
<dbReference type="PANTHER" id="PTHR46018:SF2">
    <property type="entry name" value="ZINC PHOSPHODIESTERASE ELAC PROTEIN 1"/>
    <property type="match status" value="1"/>
</dbReference>
<organism evidence="2 3">
    <name type="scientific">Chlorella vulgaris</name>
    <name type="common">Green alga</name>
    <dbReference type="NCBI Taxonomy" id="3077"/>
    <lineage>
        <taxon>Eukaryota</taxon>
        <taxon>Viridiplantae</taxon>
        <taxon>Chlorophyta</taxon>
        <taxon>core chlorophytes</taxon>
        <taxon>Trebouxiophyceae</taxon>
        <taxon>Chlorellales</taxon>
        <taxon>Chlorellaceae</taxon>
        <taxon>Chlorella clade</taxon>
        <taxon>Chlorella</taxon>
    </lineage>
</organism>
<dbReference type="Proteomes" id="UP001055712">
    <property type="component" value="Unassembled WGS sequence"/>
</dbReference>
<feature type="region of interest" description="Disordered" evidence="1">
    <location>
        <begin position="1"/>
        <end position="23"/>
    </location>
</feature>
<dbReference type="SUPFAM" id="SSF56281">
    <property type="entry name" value="Metallo-hydrolase/oxidoreductase"/>
    <property type="match status" value="1"/>
</dbReference>
<keyword evidence="3" id="KW-1185">Reference proteome</keyword>
<evidence type="ECO:0000313" key="2">
    <source>
        <dbReference type="EMBL" id="KAI3438563.1"/>
    </source>
</evidence>
<evidence type="ECO:0000313" key="3">
    <source>
        <dbReference type="Proteomes" id="UP001055712"/>
    </source>
</evidence>
<dbReference type="GO" id="GO:0005634">
    <property type="term" value="C:nucleus"/>
    <property type="evidence" value="ECO:0007669"/>
    <property type="project" value="TreeGrafter"/>
</dbReference>
<dbReference type="AlphaFoldDB" id="A0A9D4Z1Q1"/>
<dbReference type="Gene3D" id="3.60.15.10">
    <property type="entry name" value="Ribonuclease Z/Hydroxyacylglutathione hydrolase-like"/>
    <property type="match status" value="1"/>
</dbReference>
<comment type="caution">
    <text evidence="2">The sequence shown here is derived from an EMBL/GenBank/DDBJ whole genome shotgun (WGS) entry which is preliminary data.</text>
</comment>
<gene>
    <name evidence="2" type="ORF">D9Q98_000990</name>
</gene>
<feature type="region of interest" description="Disordered" evidence="1">
    <location>
        <begin position="86"/>
        <end position="113"/>
    </location>
</feature>
<reference evidence="2" key="1">
    <citation type="journal article" date="2019" name="Plant J.">
        <title>Chlorella vulgaris genome assembly and annotation reveals the molecular basis for metabolic acclimation to high light conditions.</title>
        <authorList>
            <person name="Cecchin M."/>
            <person name="Marcolungo L."/>
            <person name="Rossato M."/>
            <person name="Girolomoni L."/>
            <person name="Cosentino E."/>
            <person name="Cuine S."/>
            <person name="Li-Beisson Y."/>
            <person name="Delledonne M."/>
            <person name="Ballottari M."/>
        </authorList>
    </citation>
    <scope>NUCLEOTIDE SEQUENCE</scope>
    <source>
        <strain evidence="2">211/11P</strain>
    </source>
</reference>
<name>A0A9D4Z1Q1_CHLVU</name>